<feature type="region of interest" description="Disordered" evidence="1">
    <location>
        <begin position="1"/>
        <end position="73"/>
    </location>
</feature>
<evidence type="ECO:0000313" key="3">
    <source>
        <dbReference type="Proteomes" id="UP001217918"/>
    </source>
</evidence>
<feature type="region of interest" description="Disordered" evidence="1">
    <location>
        <begin position="501"/>
        <end position="527"/>
    </location>
</feature>
<dbReference type="InterPro" id="IPR018606">
    <property type="entry name" value="Arb1"/>
</dbReference>
<dbReference type="GO" id="GO:0033167">
    <property type="term" value="C:ARC complex"/>
    <property type="evidence" value="ECO:0007669"/>
    <property type="project" value="InterPro"/>
</dbReference>
<feature type="region of interest" description="Disordered" evidence="1">
    <location>
        <begin position="376"/>
        <end position="404"/>
    </location>
</feature>
<comment type="caution">
    <text evidence="2">The sequence shown here is derived from an EMBL/GenBank/DDBJ whole genome shotgun (WGS) entry which is preliminary data.</text>
</comment>
<dbReference type="GO" id="GO:0031047">
    <property type="term" value="P:regulatory ncRNA-mediated gene silencing"/>
    <property type="evidence" value="ECO:0007669"/>
    <property type="project" value="InterPro"/>
</dbReference>
<sequence>MKDDTQFGDAVDTTVTSMERDPADEEAAAFVPDQKQSRLQTGMVQTQRKRKSKGTKARGPGAQPKSRGSGFEEYYCDPPVTPAEYSEERVLYAPDRPFHDRIEECIQRFRARRRLNNNKSTFFTSYLLLGGIDSTPRQFQGSRSLETEETTPRDHIEAMKANDVILRGMSTDARFYNPNEPENWEVDWTGVVSGFLGEWLPKHVGGSDPLMLEGIDVVTNFLKYVTVHDVCPEYSADLQSALAVCDKAKTELLSIVKVAGLLPGAFNTAARLLFDSDPDGDGSLFTYEQDNAQTVAAGRHAATLVFYTTLLCWLGKTPRLDAILDAKNVVVAREAELDFEVVEIPADEYPDNAKHRGSLIPTNAQLRQYLSIKIPPRRRGEGADGAEDGPEWTATGQDKDDVDEAKPLTPCSVIRLRPTLVMQGWDLGGPASHMPVPAWISRAHEDFLLETDLIRHLTPGMKLRAAVGELSSGVKFIRAVREVFPTFYTFLPQQLMMKYKHPSLNERPGPSVDDPERGAEEGLEGEE</sequence>
<reference evidence="2" key="1">
    <citation type="journal article" date="2023" name="Mol. Plant Microbe Interact.">
        <title>Elucidating the Obligate Nature and Biological Capacity of an Invasive Fungal Corn Pathogen.</title>
        <authorList>
            <person name="MacCready J.S."/>
            <person name="Roggenkamp E.M."/>
            <person name="Gdanetz K."/>
            <person name="Chilvers M.I."/>
        </authorList>
    </citation>
    <scope>NUCLEOTIDE SEQUENCE</scope>
    <source>
        <strain evidence="2">PM02</strain>
    </source>
</reference>
<keyword evidence="3" id="KW-1185">Reference proteome</keyword>
<organism evidence="2 3">
    <name type="scientific">Phyllachora maydis</name>
    <dbReference type="NCBI Taxonomy" id="1825666"/>
    <lineage>
        <taxon>Eukaryota</taxon>
        <taxon>Fungi</taxon>
        <taxon>Dikarya</taxon>
        <taxon>Ascomycota</taxon>
        <taxon>Pezizomycotina</taxon>
        <taxon>Sordariomycetes</taxon>
        <taxon>Sordariomycetidae</taxon>
        <taxon>Phyllachorales</taxon>
        <taxon>Phyllachoraceae</taxon>
        <taxon>Phyllachora</taxon>
    </lineage>
</organism>
<feature type="compositionally biased region" description="Polar residues" evidence="1">
    <location>
        <begin position="37"/>
        <end position="46"/>
    </location>
</feature>
<gene>
    <name evidence="2" type="ORF">P8C59_000807</name>
</gene>
<dbReference type="Pfam" id="PF09692">
    <property type="entry name" value="Arb1"/>
    <property type="match status" value="2"/>
</dbReference>
<dbReference type="EMBL" id="JAQQPM010000001">
    <property type="protein sequence ID" value="KAK2067038.1"/>
    <property type="molecule type" value="Genomic_DNA"/>
</dbReference>
<proteinExistence type="predicted"/>
<feature type="compositionally biased region" description="Basic residues" evidence="1">
    <location>
        <begin position="47"/>
        <end position="56"/>
    </location>
</feature>
<dbReference type="AlphaFoldDB" id="A0AAD9MAR4"/>
<accession>A0AAD9MAR4</accession>
<evidence type="ECO:0000313" key="2">
    <source>
        <dbReference type="EMBL" id="KAK2067038.1"/>
    </source>
</evidence>
<evidence type="ECO:0000256" key="1">
    <source>
        <dbReference type="SAM" id="MobiDB-lite"/>
    </source>
</evidence>
<name>A0AAD9MAR4_9PEZI</name>
<protein>
    <submittedName>
        <fullName evidence="2">Uncharacterized protein</fullName>
    </submittedName>
</protein>
<dbReference type="Proteomes" id="UP001217918">
    <property type="component" value="Unassembled WGS sequence"/>
</dbReference>